<evidence type="ECO:0000259" key="2">
    <source>
        <dbReference type="Pfam" id="PF01728"/>
    </source>
</evidence>
<evidence type="ECO:0000313" key="3">
    <source>
        <dbReference type="EMBL" id="KAK0729594.1"/>
    </source>
</evidence>
<dbReference type="GO" id="GO:0008168">
    <property type="term" value="F:methyltransferase activity"/>
    <property type="evidence" value="ECO:0007669"/>
    <property type="project" value="InterPro"/>
</dbReference>
<evidence type="ECO:0000256" key="1">
    <source>
        <dbReference type="SAM" id="MobiDB-lite"/>
    </source>
</evidence>
<dbReference type="EMBL" id="JAUKUA010000001">
    <property type="protein sequence ID" value="KAK0729594.1"/>
    <property type="molecule type" value="Genomic_DNA"/>
</dbReference>
<dbReference type="Gene3D" id="3.40.50.150">
    <property type="entry name" value="Vaccinia Virus protein VP39"/>
    <property type="match status" value="1"/>
</dbReference>
<feature type="region of interest" description="Disordered" evidence="1">
    <location>
        <begin position="336"/>
        <end position="356"/>
    </location>
</feature>
<reference evidence="3" key="1">
    <citation type="submission" date="2023-06" db="EMBL/GenBank/DDBJ databases">
        <title>Genome-scale phylogeny and comparative genomics of the fungal order Sordariales.</title>
        <authorList>
            <consortium name="Lawrence Berkeley National Laboratory"/>
            <person name="Hensen N."/>
            <person name="Bonometti L."/>
            <person name="Westerberg I."/>
            <person name="Brannstrom I.O."/>
            <person name="Guillou S."/>
            <person name="Cros-Aarteil S."/>
            <person name="Calhoun S."/>
            <person name="Haridas S."/>
            <person name="Kuo A."/>
            <person name="Mondo S."/>
            <person name="Pangilinan J."/>
            <person name="Riley R."/>
            <person name="Labutti K."/>
            <person name="Andreopoulos B."/>
            <person name="Lipzen A."/>
            <person name="Chen C."/>
            <person name="Yanf M."/>
            <person name="Daum C."/>
            <person name="Ng V."/>
            <person name="Clum A."/>
            <person name="Steindorff A."/>
            <person name="Ohm R."/>
            <person name="Martin F."/>
            <person name="Silar P."/>
            <person name="Natvig D."/>
            <person name="Lalanne C."/>
            <person name="Gautier V."/>
            <person name="Ament-Velasquez S.L."/>
            <person name="Kruys A."/>
            <person name="Hutchinson M.I."/>
            <person name="Powell A.J."/>
            <person name="Barry K."/>
            <person name="Miller A.N."/>
            <person name="Grigoriev I.V."/>
            <person name="Debuchy R."/>
            <person name="Gladieux P."/>
            <person name="Thoren M.H."/>
            <person name="Johannesson H."/>
        </authorList>
    </citation>
    <scope>NUCLEOTIDE SEQUENCE</scope>
    <source>
        <strain evidence="3">SMH4607-1</strain>
    </source>
</reference>
<dbReference type="GO" id="GO:0032259">
    <property type="term" value="P:methylation"/>
    <property type="evidence" value="ECO:0007669"/>
    <property type="project" value="InterPro"/>
</dbReference>
<proteinExistence type="predicted"/>
<name>A0AA40B8H1_9PEZI</name>
<dbReference type="SUPFAM" id="SSF53335">
    <property type="entry name" value="S-adenosyl-L-methionine-dependent methyltransferases"/>
    <property type="match status" value="1"/>
</dbReference>
<gene>
    <name evidence="3" type="ORF">B0H67DRAFT_479043</name>
</gene>
<dbReference type="Pfam" id="PF01728">
    <property type="entry name" value="FtsJ"/>
    <property type="match status" value="1"/>
</dbReference>
<feature type="domain" description="Ribosomal RNA methyltransferase FtsJ" evidence="2">
    <location>
        <begin position="62"/>
        <end position="252"/>
    </location>
</feature>
<dbReference type="InterPro" id="IPR002877">
    <property type="entry name" value="RNA_MeTrfase_FtsJ_dom"/>
</dbReference>
<dbReference type="AlphaFoldDB" id="A0AA40B8H1"/>
<protein>
    <recommendedName>
        <fullName evidence="2">Ribosomal RNA methyltransferase FtsJ domain-containing protein</fullName>
    </recommendedName>
</protein>
<comment type="caution">
    <text evidence="3">The sequence shown here is derived from an EMBL/GenBank/DDBJ whole genome shotgun (WGS) entry which is preliminary data.</text>
</comment>
<keyword evidence="4" id="KW-1185">Reference proteome</keyword>
<organism evidence="3 4">
    <name type="scientific">Lasiosphaeris hirsuta</name>
    <dbReference type="NCBI Taxonomy" id="260670"/>
    <lineage>
        <taxon>Eukaryota</taxon>
        <taxon>Fungi</taxon>
        <taxon>Dikarya</taxon>
        <taxon>Ascomycota</taxon>
        <taxon>Pezizomycotina</taxon>
        <taxon>Sordariomycetes</taxon>
        <taxon>Sordariomycetidae</taxon>
        <taxon>Sordariales</taxon>
        <taxon>Lasiosphaeriaceae</taxon>
        <taxon>Lasiosphaeris</taxon>
    </lineage>
</organism>
<evidence type="ECO:0000313" key="4">
    <source>
        <dbReference type="Proteomes" id="UP001172102"/>
    </source>
</evidence>
<dbReference type="InterPro" id="IPR029063">
    <property type="entry name" value="SAM-dependent_MTases_sf"/>
</dbReference>
<sequence length="356" mass="39426">MISDNSYQGWGTEEGDTYFQKQRERADNANTKTKKAFFSLMRTIGLELNTATSALSIRRAYKPRHAILDLCMAPGGFSMAALHQNPSALLRGISLPPAKGGHEMILRKWSDTDTNARIFVDFRDITLLAEEMGVPADCIPSSHPDAALFSSDRVFAGQKFDLVFCDGQVLRTHERGEHRENHESTRLLTSQLVFSLQRIRSGGAMVVLLHKADIWPSIKLIHMFTRFTDSVELFKPLSGHKMRSSFYMVAKGVRPGREAAVQAVEEWKAQWKKATFGMVVGDDDDGPRKGDGVFGGEEMENAKTVLDEFGDTLVRMTGPIFATQAEALRNAPWVKKAGGNLSTTSEVQGGDQEGLL</sequence>
<dbReference type="Proteomes" id="UP001172102">
    <property type="component" value="Unassembled WGS sequence"/>
</dbReference>
<accession>A0AA40B8H1</accession>